<comment type="caution">
    <text evidence="6">The sequence shown here is derived from an EMBL/GenBank/DDBJ whole genome shotgun (WGS) entry which is preliminary data.</text>
</comment>
<evidence type="ECO:0000256" key="4">
    <source>
        <dbReference type="SAM" id="MobiDB-lite"/>
    </source>
</evidence>
<dbReference type="PROSITE" id="PS51898">
    <property type="entry name" value="TYR_RECOMBINASE"/>
    <property type="match status" value="1"/>
</dbReference>
<dbReference type="InterPro" id="IPR050090">
    <property type="entry name" value="Tyrosine_recombinase_XerCD"/>
</dbReference>
<dbReference type="PANTHER" id="PTHR30349">
    <property type="entry name" value="PHAGE INTEGRASE-RELATED"/>
    <property type="match status" value="1"/>
</dbReference>
<gene>
    <name evidence="6" type="ORF">EUA94_12200</name>
</gene>
<feature type="region of interest" description="Disordered" evidence="4">
    <location>
        <begin position="1"/>
        <end position="29"/>
    </location>
</feature>
<dbReference type="Gene3D" id="1.10.150.130">
    <property type="match status" value="1"/>
</dbReference>
<name>A0A4Q2SY47_9ACTN</name>
<accession>A0A4Q2SY47</accession>
<dbReference type="EMBL" id="SDWV01000011">
    <property type="protein sequence ID" value="RYC10553.1"/>
    <property type="molecule type" value="Genomic_DNA"/>
</dbReference>
<keyword evidence="2" id="KW-0238">DNA-binding</keyword>
<evidence type="ECO:0000256" key="3">
    <source>
        <dbReference type="ARBA" id="ARBA00023172"/>
    </source>
</evidence>
<organism evidence="6 7">
    <name type="scientific">Nocardioides zhouii</name>
    <dbReference type="NCBI Taxonomy" id="1168729"/>
    <lineage>
        <taxon>Bacteria</taxon>
        <taxon>Bacillati</taxon>
        <taxon>Actinomycetota</taxon>
        <taxon>Actinomycetes</taxon>
        <taxon>Propionibacteriales</taxon>
        <taxon>Nocardioidaceae</taxon>
        <taxon>Nocardioides</taxon>
    </lineage>
</organism>
<dbReference type="InterPro" id="IPR013762">
    <property type="entry name" value="Integrase-like_cat_sf"/>
</dbReference>
<evidence type="ECO:0000256" key="1">
    <source>
        <dbReference type="ARBA" id="ARBA00008857"/>
    </source>
</evidence>
<sequence length="412" mass="45829">MNENKKSPPKSSVGRPALPLGTTGQQWVTHRPQGGYIAAVWVRTPRGKHKQVTASGQTKGAARRKLQSKLDKIVDTPFEGVQPTWTVTDLAAHWEEHKARAGHARRRVPLTAQTRWGYHSEIVRIITPAMGDLRLHELSIALLESLLADLEDTGLSTVRARSVLHAMLELAVRDGAIASNPTKYVAPPLREPKEVEALTIPMARHLLRVVSPEYRRKPGFRGPTRDLHDFCMVALGTGARISEILAVTHELVDLDSDHPTMTISGTMIEPRTGYIVRHHRQEATKNNQVRTLLLPDAVAEILRERRDGSRFTAPTDPVIASNQGTFMWASNIRERLRKAIADEPTLIGVTPHALRRTVASLIAYDAGLDAARLQLGHSLAGSTPLRSYVVHRQQVPDHRAILDWLFHDVEQS</sequence>
<dbReference type="InterPro" id="IPR002104">
    <property type="entry name" value="Integrase_catalytic"/>
</dbReference>
<keyword evidence="3" id="KW-0233">DNA recombination</keyword>
<dbReference type="Pfam" id="PF00589">
    <property type="entry name" value="Phage_integrase"/>
    <property type="match status" value="1"/>
</dbReference>
<dbReference type="InterPro" id="IPR011010">
    <property type="entry name" value="DNA_brk_join_enz"/>
</dbReference>
<dbReference type="GO" id="GO:0003677">
    <property type="term" value="F:DNA binding"/>
    <property type="evidence" value="ECO:0007669"/>
    <property type="project" value="UniProtKB-KW"/>
</dbReference>
<evidence type="ECO:0000313" key="7">
    <source>
        <dbReference type="Proteomes" id="UP000291101"/>
    </source>
</evidence>
<dbReference type="SUPFAM" id="SSF56349">
    <property type="entry name" value="DNA breaking-rejoining enzymes"/>
    <property type="match status" value="1"/>
</dbReference>
<evidence type="ECO:0000313" key="6">
    <source>
        <dbReference type="EMBL" id="RYC10553.1"/>
    </source>
</evidence>
<dbReference type="RefSeq" id="WP_129427155.1">
    <property type="nucleotide sequence ID" value="NZ_SDWV01000011.1"/>
</dbReference>
<dbReference type="Proteomes" id="UP000291101">
    <property type="component" value="Unassembled WGS sequence"/>
</dbReference>
<proteinExistence type="inferred from homology"/>
<feature type="domain" description="Tyr recombinase" evidence="5">
    <location>
        <begin position="193"/>
        <end position="403"/>
    </location>
</feature>
<dbReference type="AlphaFoldDB" id="A0A4Q2SY47"/>
<dbReference type="Gene3D" id="1.10.443.10">
    <property type="entry name" value="Intergrase catalytic core"/>
    <property type="match status" value="1"/>
</dbReference>
<evidence type="ECO:0000256" key="2">
    <source>
        <dbReference type="ARBA" id="ARBA00023125"/>
    </source>
</evidence>
<keyword evidence="7" id="KW-1185">Reference proteome</keyword>
<dbReference type="PANTHER" id="PTHR30349:SF64">
    <property type="entry name" value="PROPHAGE INTEGRASE INTD-RELATED"/>
    <property type="match status" value="1"/>
</dbReference>
<dbReference type="GO" id="GO:0006310">
    <property type="term" value="P:DNA recombination"/>
    <property type="evidence" value="ECO:0007669"/>
    <property type="project" value="UniProtKB-KW"/>
</dbReference>
<evidence type="ECO:0000259" key="5">
    <source>
        <dbReference type="PROSITE" id="PS51898"/>
    </source>
</evidence>
<reference evidence="6 7" key="1">
    <citation type="submission" date="2019-01" db="EMBL/GenBank/DDBJ databases">
        <title>Novel species of Nocardioides.</title>
        <authorList>
            <person name="Liu Q."/>
            <person name="X Y.-H."/>
        </authorList>
    </citation>
    <scope>NUCLEOTIDE SEQUENCE [LARGE SCALE GENOMIC DNA]</scope>
    <source>
        <strain evidence="6 7">HLT2-9</strain>
    </source>
</reference>
<dbReference type="GO" id="GO:0015074">
    <property type="term" value="P:DNA integration"/>
    <property type="evidence" value="ECO:0007669"/>
    <property type="project" value="InterPro"/>
</dbReference>
<dbReference type="OrthoDB" id="4326943at2"/>
<protein>
    <recommendedName>
        <fullName evidence="5">Tyr recombinase domain-containing protein</fullName>
    </recommendedName>
</protein>
<dbReference type="InterPro" id="IPR010998">
    <property type="entry name" value="Integrase_recombinase_N"/>
</dbReference>
<comment type="similarity">
    <text evidence="1">Belongs to the 'phage' integrase family.</text>
</comment>